<reference evidence="1" key="1">
    <citation type="submission" date="2018-05" db="EMBL/GenBank/DDBJ databases">
        <authorList>
            <person name="Lanie J.A."/>
            <person name="Ng W.-L."/>
            <person name="Kazmierczak K.M."/>
            <person name="Andrzejewski T.M."/>
            <person name="Davidsen T.M."/>
            <person name="Wayne K.J."/>
            <person name="Tettelin H."/>
            <person name="Glass J.I."/>
            <person name="Rusch D."/>
            <person name="Podicherti R."/>
            <person name="Tsui H.-C.T."/>
            <person name="Winkler M.E."/>
        </authorList>
    </citation>
    <scope>NUCLEOTIDE SEQUENCE</scope>
</reference>
<evidence type="ECO:0000313" key="1">
    <source>
        <dbReference type="EMBL" id="SVC92027.1"/>
    </source>
</evidence>
<accession>A0A382R494</accession>
<organism evidence="1">
    <name type="scientific">marine metagenome</name>
    <dbReference type="NCBI Taxonomy" id="408172"/>
    <lineage>
        <taxon>unclassified sequences</taxon>
        <taxon>metagenomes</taxon>
        <taxon>ecological metagenomes</taxon>
    </lineage>
</organism>
<name>A0A382R494_9ZZZZ</name>
<dbReference type="AlphaFoldDB" id="A0A382R494"/>
<dbReference type="EMBL" id="UINC01118715">
    <property type="protein sequence ID" value="SVC92027.1"/>
    <property type="molecule type" value="Genomic_DNA"/>
</dbReference>
<protein>
    <submittedName>
        <fullName evidence="1">Uncharacterized protein</fullName>
    </submittedName>
</protein>
<sequence>MGIVILLVVLIPDRLWTSFNRAHLLGVVILLTAWASEGNPHFFKDSMENTYRHNTAVAQNQARHPIPEVSVR</sequence>
<proteinExistence type="predicted"/>
<gene>
    <name evidence="1" type="ORF">METZ01_LOCUS344881</name>
</gene>